<dbReference type="AlphaFoldDB" id="A0A1M6BT84"/>
<dbReference type="RefSeq" id="WP_188118319.1">
    <property type="nucleotide sequence ID" value="NZ_DAONMB010000006.1"/>
</dbReference>
<evidence type="ECO:0000313" key="2">
    <source>
        <dbReference type="EMBL" id="SHI51982.1"/>
    </source>
</evidence>
<evidence type="ECO:0000256" key="1">
    <source>
        <dbReference type="SAM" id="Phobius"/>
    </source>
</evidence>
<dbReference type="Proteomes" id="UP000324781">
    <property type="component" value="Unassembled WGS sequence"/>
</dbReference>
<keyword evidence="1" id="KW-0812">Transmembrane</keyword>
<dbReference type="InterPro" id="IPR014202">
    <property type="entry name" value="Spore_II_R"/>
</dbReference>
<proteinExistence type="predicted"/>
<keyword evidence="1" id="KW-1133">Transmembrane helix</keyword>
<gene>
    <name evidence="2" type="ORF">SAMN05444373_1003116</name>
</gene>
<dbReference type="Pfam" id="PF09551">
    <property type="entry name" value="Spore_II_R"/>
    <property type="match status" value="1"/>
</dbReference>
<keyword evidence="3" id="KW-1185">Reference proteome</keyword>
<evidence type="ECO:0000313" key="3">
    <source>
        <dbReference type="Proteomes" id="UP000324781"/>
    </source>
</evidence>
<accession>A0A1M6BT84</accession>
<reference evidence="2 3" key="1">
    <citation type="submission" date="2016-11" db="EMBL/GenBank/DDBJ databases">
        <authorList>
            <person name="Varghese N."/>
            <person name="Submissions S."/>
        </authorList>
    </citation>
    <scope>NUCLEOTIDE SEQUENCE [LARGE SCALE GENOMIC DNA]</scope>
    <source>
        <strain evidence="2 3">DSM 19027</strain>
    </source>
</reference>
<name>A0A1M6BT84_9FIRM</name>
<keyword evidence="1" id="KW-0472">Membrane</keyword>
<protein>
    <submittedName>
        <fullName evidence="2">Stage II sporulation protein R</fullName>
    </submittedName>
</protein>
<organism evidence="2 3">
    <name type="scientific">Thermoclostridium caenicola</name>
    <dbReference type="NCBI Taxonomy" id="659425"/>
    <lineage>
        <taxon>Bacteria</taxon>
        <taxon>Bacillati</taxon>
        <taxon>Bacillota</taxon>
        <taxon>Clostridia</taxon>
        <taxon>Eubacteriales</taxon>
        <taxon>Oscillospiraceae</taxon>
        <taxon>Thermoclostridium</taxon>
    </lineage>
</organism>
<feature type="transmembrane region" description="Helical" evidence="1">
    <location>
        <begin position="20"/>
        <end position="38"/>
    </location>
</feature>
<sequence length="230" mass="26099">MLERYRNVKKASLFRRFLSGTIHVTVMILVLCIAYGGLTQKRIADNIVRLHIIANSDQAADQELKLKVRDAVLDHMRNELPGGASREEAVAYIQANLPEIQKVAERVLRENGSDEKVVARYGAYPFPTRSYGNITLPAGTYESVRIELGEAKGQNWWCVMFPPLCVADNNTFQIPPEAQEQLQETLGVEGYRLITDVSDAKNTEVQVKFRIVEWVQNSRLKLEELFSSLF</sequence>
<dbReference type="NCBIfam" id="TIGR02837">
    <property type="entry name" value="spore_II_R"/>
    <property type="match status" value="1"/>
</dbReference>
<dbReference type="EMBL" id="FQZP01000003">
    <property type="protein sequence ID" value="SHI51982.1"/>
    <property type="molecule type" value="Genomic_DNA"/>
</dbReference>